<comment type="caution">
    <text evidence="1">The sequence shown here is derived from an EMBL/GenBank/DDBJ whole genome shotgun (WGS) entry which is preliminary data.</text>
</comment>
<accession>A0ACC1PNG0</accession>
<sequence>MEHVPGRLRPTSDQDRHLDIAYNDRWERLKPVIIELYVGSYDPPGGKTLSLDQVAQFMKANYFFHAVPAEYRRHLRAWNIAKRITKNMKEDALNALERRKRPGTSTSSVTVTREGRDQQLHPNKLIRHLKEQKRLPVVVDVVPGLFSSWNLPYKAFVASIFDNQDGLSPFQPVGSTPECLNIQSPTPLTPGREIAAPSPNMQLVYQKRKEDRALLFLQGRLEELVCDMSREDRKFVVNYFHEFFMSGLVIARNWGSRLPDEHLVVNPIHFPQNRPIQAPSNYSSPSAFESPRQADVFKTPTQLCNWSIHIVLTTNNGCHAYYDQVPPPQAQPTARPFQDELRETLLRNSFTRLPLHDLPLAHDVIVDTINKDPDILKVDAWKLAIIAGNPELLTELGDEAKDLPKGLDNIYPLHLAASFLYGGNACCKVFEALINILGTGYAFRHDINNYGHTILDTLMVSILRSHTKIEPAFVSYSFRSLKRFPGEEVDICGRWTPDTPRVRDLFQRGFSRIPNAWKHPLCHTAVQAICHSIVTIYGLSSAPSINKMSGLFVQRCTECGMELRLRPLHALVVTAFYLAQTGMAGETLFGGIAVLLCLLSLGADATLTANISVEAILGISEAADCCHVPLSPRELVERVPKEVINDWADDLKVGWRCFAQILSRVSKQGSSQPQPDLEIGLDNRFGIGPSDTTATRVSCVSCQNTQYKYQMLEDEIHDKWVNTKCLDADMGLLWAQSRLRHLHIAE</sequence>
<reference evidence="1" key="1">
    <citation type="submission" date="2022-10" db="EMBL/GenBank/DDBJ databases">
        <title>Genome Sequence of Xylaria curta.</title>
        <authorList>
            <person name="Buettner E."/>
        </authorList>
    </citation>
    <scope>NUCLEOTIDE SEQUENCE</scope>
    <source>
        <strain evidence="1">Babe10</strain>
    </source>
</reference>
<name>A0ACC1PNG0_9PEZI</name>
<keyword evidence="2" id="KW-1185">Reference proteome</keyword>
<organism evidence="1 2">
    <name type="scientific">Xylaria curta</name>
    <dbReference type="NCBI Taxonomy" id="42375"/>
    <lineage>
        <taxon>Eukaryota</taxon>
        <taxon>Fungi</taxon>
        <taxon>Dikarya</taxon>
        <taxon>Ascomycota</taxon>
        <taxon>Pezizomycotina</taxon>
        <taxon>Sordariomycetes</taxon>
        <taxon>Xylariomycetidae</taxon>
        <taxon>Xylariales</taxon>
        <taxon>Xylariaceae</taxon>
        <taxon>Xylaria</taxon>
    </lineage>
</organism>
<dbReference type="Proteomes" id="UP001143856">
    <property type="component" value="Unassembled WGS sequence"/>
</dbReference>
<gene>
    <name evidence="1" type="ORF">NUW58_g1322</name>
</gene>
<dbReference type="EMBL" id="JAPDGR010000140">
    <property type="protein sequence ID" value="KAJ2995276.1"/>
    <property type="molecule type" value="Genomic_DNA"/>
</dbReference>
<evidence type="ECO:0000313" key="2">
    <source>
        <dbReference type="Proteomes" id="UP001143856"/>
    </source>
</evidence>
<proteinExistence type="predicted"/>
<evidence type="ECO:0000313" key="1">
    <source>
        <dbReference type="EMBL" id="KAJ2995276.1"/>
    </source>
</evidence>
<protein>
    <submittedName>
        <fullName evidence="1">Uncharacterized protein</fullName>
    </submittedName>
</protein>